<dbReference type="InterPro" id="IPR002182">
    <property type="entry name" value="NB-ARC"/>
</dbReference>
<dbReference type="GO" id="GO:0043531">
    <property type="term" value="F:ADP binding"/>
    <property type="evidence" value="ECO:0007669"/>
    <property type="project" value="InterPro"/>
</dbReference>
<dbReference type="EMBL" id="CM003530">
    <property type="protein sequence ID" value="RCV18721.1"/>
    <property type="molecule type" value="Genomic_DNA"/>
</dbReference>
<dbReference type="Pfam" id="PF18052">
    <property type="entry name" value="Rx_N"/>
    <property type="match status" value="1"/>
</dbReference>
<dbReference type="SUPFAM" id="SSF52540">
    <property type="entry name" value="P-loop containing nucleoside triphosphate hydrolases"/>
    <property type="match status" value="1"/>
</dbReference>
<evidence type="ECO:0000256" key="1">
    <source>
        <dbReference type="ARBA" id="ARBA00008894"/>
    </source>
</evidence>
<dbReference type="AlphaFoldDB" id="A0A368QLA6"/>
<dbReference type="InterPro" id="IPR055414">
    <property type="entry name" value="LRR_R13L4/SHOC2-like"/>
</dbReference>
<dbReference type="STRING" id="4555.A0A368QLA6"/>
<feature type="domain" description="Disease resistance protein winged helix" evidence="10">
    <location>
        <begin position="326"/>
        <end position="397"/>
    </location>
</feature>
<evidence type="ECO:0000256" key="3">
    <source>
        <dbReference type="ARBA" id="ARBA00022737"/>
    </source>
</evidence>
<feature type="coiled-coil region" evidence="7">
    <location>
        <begin position="38"/>
        <end position="68"/>
    </location>
</feature>
<dbReference type="Pfam" id="PF23559">
    <property type="entry name" value="WHD_DRP"/>
    <property type="match status" value="1"/>
</dbReference>
<dbReference type="GO" id="GO:0002758">
    <property type="term" value="P:innate immune response-activating signaling pathway"/>
    <property type="evidence" value="ECO:0007669"/>
    <property type="project" value="UniProtKB-ARBA"/>
</dbReference>
<dbReference type="PANTHER" id="PTHR23155">
    <property type="entry name" value="DISEASE RESISTANCE PROTEIN RP"/>
    <property type="match status" value="1"/>
</dbReference>
<proteinExistence type="inferred from homology"/>
<evidence type="ECO:0000259" key="8">
    <source>
        <dbReference type="Pfam" id="PF00931"/>
    </source>
</evidence>
<feature type="domain" description="Disease resistance N-terminal" evidence="9">
    <location>
        <begin position="12"/>
        <end position="72"/>
    </location>
</feature>
<dbReference type="GO" id="GO:0009626">
    <property type="term" value="P:plant-type hypersensitive response"/>
    <property type="evidence" value="ECO:0007669"/>
    <property type="project" value="UniProtKB-ARBA"/>
</dbReference>
<reference evidence="12" key="1">
    <citation type="journal article" date="2012" name="Nat. Biotechnol.">
        <title>Reference genome sequence of the model plant Setaria.</title>
        <authorList>
            <person name="Bennetzen J.L."/>
            <person name="Schmutz J."/>
            <person name="Wang H."/>
            <person name="Percifield R."/>
            <person name="Hawkins J."/>
            <person name="Pontaroli A.C."/>
            <person name="Estep M."/>
            <person name="Feng L."/>
            <person name="Vaughn J.N."/>
            <person name="Grimwood J."/>
            <person name="Jenkins J."/>
            <person name="Barry K."/>
            <person name="Lindquist E."/>
            <person name="Hellsten U."/>
            <person name="Deshpande S."/>
            <person name="Wang X."/>
            <person name="Wu X."/>
            <person name="Mitros T."/>
            <person name="Triplett J."/>
            <person name="Yang X."/>
            <person name="Ye C.Y."/>
            <person name="Mauro-Herrera M."/>
            <person name="Wang L."/>
            <person name="Li P."/>
            <person name="Sharma M."/>
            <person name="Sharma R."/>
            <person name="Ronald P.C."/>
            <person name="Panaud O."/>
            <person name="Kellogg E.A."/>
            <person name="Brutnell T.P."/>
            <person name="Doust A.N."/>
            <person name="Tuskan G.A."/>
            <person name="Rokhsar D."/>
            <person name="Devos K.M."/>
        </authorList>
    </citation>
    <scope>NUCLEOTIDE SEQUENCE [LARGE SCALE GENOMIC DNA]</scope>
    <source>
        <strain evidence="12">Yugu1</strain>
    </source>
</reference>
<dbReference type="InterPro" id="IPR036388">
    <property type="entry name" value="WH-like_DNA-bd_sf"/>
</dbReference>
<feature type="domain" description="NB-ARC" evidence="8">
    <location>
        <begin position="169"/>
        <end position="234"/>
    </location>
</feature>
<dbReference type="OrthoDB" id="656806at2759"/>
<keyword evidence="6 7" id="KW-0175">Coiled coil</keyword>
<accession>A0A368QLA6</accession>
<organism evidence="12">
    <name type="scientific">Setaria italica</name>
    <name type="common">Foxtail millet</name>
    <name type="synonym">Panicum italicum</name>
    <dbReference type="NCBI Taxonomy" id="4555"/>
    <lineage>
        <taxon>Eukaryota</taxon>
        <taxon>Viridiplantae</taxon>
        <taxon>Streptophyta</taxon>
        <taxon>Embryophyta</taxon>
        <taxon>Tracheophyta</taxon>
        <taxon>Spermatophyta</taxon>
        <taxon>Magnoliopsida</taxon>
        <taxon>Liliopsida</taxon>
        <taxon>Poales</taxon>
        <taxon>Poaceae</taxon>
        <taxon>PACMAD clade</taxon>
        <taxon>Panicoideae</taxon>
        <taxon>Panicodae</taxon>
        <taxon>Paniceae</taxon>
        <taxon>Cenchrinae</taxon>
        <taxon>Setaria</taxon>
    </lineage>
</organism>
<evidence type="ECO:0000256" key="4">
    <source>
        <dbReference type="ARBA" id="ARBA00022741"/>
    </source>
</evidence>
<dbReference type="Gene3D" id="1.20.5.4130">
    <property type="match status" value="1"/>
</dbReference>
<evidence type="ECO:0000256" key="5">
    <source>
        <dbReference type="ARBA" id="ARBA00022821"/>
    </source>
</evidence>
<keyword evidence="2" id="KW-0433">Leucine-rich repeat</keyword>
<evidence type="ECO:0000259" key="10">
    <source>
        <dbReference type="Pfam" id="PF23559"/>
    </source>
</evidence>
<dbReference type="InterPro" id="IPR044974">
    <property type="entry name" value="Disease_R_plants"/>
</dbReference>
<dbReference type="PANTHER" id="PTHR23155:SF1116">
    <property type="entry name" value="OS12G0273300 PROTEIN"/>
    <property type="match status" value="1"/>
</dbReference>
<evidence type="ECO:0008006" key="13">
    <source>
        <dbReference type="Google" id="ProtNLM"/>
    </source>
</evidence>
<dbReference type="FunFam" id="1.10.10.10:FF:000322">
    <property type="entry name" value="Probable disease resistance protein At1g63360"/>
    <property type="match status" value="1"/>
</dbReference>
<dbReference type="Gene3D" id="3.40.50.300">
    <property type="entry name" value="P-loop containing nucleotide triphosphate hydrolases"/>
    <property type="match status" value="1"/>
</dbReference>
<dbReference type="Pfam" id="PF00931">
    <property type="entry name" value="NB-ARC"/>
    <property type="match status" value="1"/>
</dbReference>
<dbReference type="InterPro" id="IPR042197">
    <property type="entry name" value="Apaf_helical"/>
</dbReference>
<protein>
    <recommendedName>
        <fullName evidence="13">NB-ARC domain-containing protein</fullName>
    </recommendedName>
</protein>
<keyword evidence="4" id="KW-0547">Nucleotide-binding</keyword>
<evidence type="ECO:0000256" key="2">
    <source>
        <dbReference type="ARBA" id="ARBA00022614"/>
    </source>
</evidence>
<reference evidence="12" key="2">
    <citation type="submission" date="2015-07" db="EMBL/GenBank/DDBJ databases">
        <authorList>
            <person name="Noorani M."/>
        </authorList>
    </citation>
    <scope>NUCLEOTIDE SEQUENCE</scope>
    <source>
        <strain evidence="12">Yugu1</strain>
    </source>
</reference>
<gene>
    <name evidence="12" type="ORF">SETIT_3G325300v2</name>
</gene>
<dbReference type="Pfam" id="PF23598">
    <property type="entry name" value="LRR_14"/>
    <property type="match status" value="1"/>
</dbReference>
<evidence type="ECO:0000256" key="7">
    <source>
        <dbReference type="SAM" id="Coils"/>
    </source>
</evidence>
<dbReference type="SUPFAM" id="SSF52047">
    <property type="entry name" value="RNI-like"/>
    <property type="match status" value="1"/>
</dbReference>
<dbReference type="InterPro" id="IPR058922">
    <property type="entry name" value="WHD_DRP"/>
</dbReference>
<dbReference type="GO" id="GO:0042742">
    <property type="term" value="P:defense response to bacterium"/>
    <property type="evidence" value="ECO:0007669"/>
    <property type="project" value="UniProtKB-ARBA"/>
</dbReference>
<dbReference type="PRINTS" id="PR00364">
    <property type="entry name" value="DISEASERSIST"/>
</dbReference>
<evidence type="ECO:0000313" key="12">
    <source>
        <dbReference type="EMBL" id="RCV18721.1"/>
    </source>
</evidence>
<evidence type="ECO:0000259" key="11">
    <source>
        <dbReference type="Pfam" id="PF23598"/>
    </source>
</evidence>
<feature type="domain" description="Disease resistance R13L4/SHOC-2-like LRR" evidence="11">
    <location>
        <begin position="477"/>
        <end position="775"/>
    </location>
</feature>
<dbReference type="Gene3D" id="1.10.8.430">
    <property type="entry name" value="Helical domain of apoptotic protease-activating factors"/>
    <property type="match status" value="1"/>
</dbReference>
<sequence length="792" mass="90633">MAGAIVSASTGVISTLIPKLSRLIEGEYNLQNGVKSKINFLKDELSSMQTLLMKLSNNEERLDVQEKDWRNKTISKIKNIWSRHKMANLIEELKTRVEEEGHRRKRYRFDEPASQVVQIDPQLPALFVEAERLVGIDGPREQVIELMKEDDYGKQLKVVSIVGCIDPSDDERQLIDKLRAFLQDKRYFIIVDDIWSTQAWELVKSALPENNLNSRIITTTRIDIVAESCCSTTHQLFFKRVFGDASACPPHFEEMSHGILKKCHGLPLATITIASLLAGKSNRDEWEQVYNSISSAFSHQGMRDILLLSYYDLPHHLKTCLLYLSMFREDYEIYTEELIWRWVAKGFITKVKDQSADQVTENYFNELVNRSLIQPIYIQYDGRACACRVHDMVLELIVSLSKDGNFSSIVEDQSYKVGGHTIRRLSVQSEHLGDEVIQEIMDKWSQVRSISFYGLQEQGIPHLQELSHLGNQHVKHIGSFFRLTFLCIACREKLPPSIGRLQKLVRLLVSNTVKLPDEVGDLQALQELTTIYQYSIKLVEALRHLTKLKKLGIDMLNRWQLGCDTEQYEEAFKSSLAAMGKHGLQSLRVTKYDILEEELMDILCCTVPCLRELVVDGPSITRLPKQIVSLVNLTYLRLCIERIKQEDLCILGAIPTLLSADLSAAHAPDERLTIRSQQFRCLKEFRFWIHHAQDGLEMLFLVEAMPELRRLYLDLVFVAMETESKMGFEFSFEQLASLEHNGVRILPNNVTRSGVEAAEAAIRNAVSIHPGQPTLDLKAEELKLLICKTRSP</sequence>
<dbReference type="InterPro" id="IPR041118">
    <property type="entry name" value="Rx_N"/>
</dbReference>
<dbReference type="Gene3D" id="3.80.10.10">
    <property type="entry name" value="Ribonuclease Inhibitor"/>
    <property type="match status" value="1"/>
</dbReference>
<evidence type="ECO:0000256" key="6">
    <source>
        <dbReference type="ARBA" id="ARBA00023054"/>
    </source>
</evidence>
<dbReference type="InterPro" id="IPR032675">
    <property type="entry name" value="LRR_dom_sf"/>
</dbReference>
<evidence type="ECO:0000259" key="9">
    <source>
        <dbReference type="Pfam" id="PF18052"/>
    </source>
</evidence>
<keyword evidence="5" id="KW-0611">Plant defense</keyword>
<dbReference type="Gene3D" id="1.10.10.10">
    <property type="entry name" value="Winged helix-like DNA-binding domain superfamily/Winged helix DNA-binding domain"/>
    <property type="match status" value="1"/>
</dbReference>
<dbReference type="InterPro" id="IPR027417">
    <property type="entry name" value="P-loop_NTPase"/>
</dbReference>
<name>A0A368QLA6_SETIT</name>
<comment type="similarity">
    <text evidence="1">Belongs to the disease resistance NB-LRR family.</text>
</comment>
<keyword evidence="3" id="KW-0677">Repeat</keyword>